<sequence length="361" mass="40037">MIRVASVPSSHAYVRHLQPVVGAAPHEMSVDPAVIVLPDPTPVRVDVPGQWWPPRLLDARWLAEQTDVHFDVLHVHFGFESFTADELTRTVEHLRAHRQPLVLTVHDLHNPHFADSADHLRQLDVLVPAAAAVITLTAGAAAWIHDRWGVEATVVDHPHVVPLERMTLPRPESDSFVIGVHAKNLRSNMDPLAVMDAVVEAARSLPDATVRLDIDEDVFESSSHWYSPTVGAKLLDYTSFPDVDVRVHERFDDDALWDYLSSIDVSVLPYRFGTHSGWLEACRDLGTAVVASDCGFYADQARVHSFRMGIDSFDPETLVAAVRAAHADRTPALDSGVRAEQRQRIAATHAAIYSAVTKEMR</sequence>
<evidence type="ECO:0000313" key="1">
    <source>
        <dbReference type="EMBL" id="MDV6229933.1"/>
    </source>
</evidence>
<comment type="caution">
    <text evidence="1">The sequence shown here is derived from an EMBL/GenBank/DDBJ whole genome shotgun (WGS) entry which is preliminary data.</text>
</comment>
<gene>
    <name evidence="1" type="ORF">R3P95_05175</name>
</gene>
<dbReference type="SUPFAM" id="SSF53756">
    <property type="entry name" value="UDP-Glycosyltransferase/glycogen phosphorylase"/>
    <property type="match status" value="1"/>
</dbReference>
<dbReference type="Proteomes" id="UP001185899">
    <property type="component" value="Unassembled WGS sequence"/>
</dbReference>
<dbReference type="RefSeq" id="WP_317547497.1">
    <property type="nucleotide sequence ID" value="NZ_JAWLKE010000002.1"/>
</dbReference>
<keyword evidence="2" id="KW-1185">Reference proteome</keyword>
<protein>
    <submittedName>
        <fullName evidence="1">Glycosyltransferase family 1 protein</fullName>
    </submittedName>
</protein>
<reference evidence="1 2" key="1">
    <citation type="submission" date="2023-10" db="EMBL/GenBank/DDBJ databases">
        <title>Development of a sustainable strategy for remediation of hydrocarbon-contaminated territories based on the waste exchange concept.</title>
        <authorList>
            <person name="Krivoruchko A."/>
        </authorList>
    </citation>
    <scope>NUCLEOTIDE SEQUENCE [LARGE SCALE GENOMIC DNA]</scope>
    <source>
        <strain evidence="1 2">IEGM 1322</strain>
    </source>
</reference>
<accession>A0ABU4AUQ5</accession>
<dbReference type="Gene3D" id="3.40.50.2000">
    <property type="entry name" value="Glycogen Phosphorylase B"/>
    <property type="match status" value="2"/>
</dbReference>
<dbReference type="EMBL" id="JAWLKE010000002">
    <property type="protein sequence ID" value="MDV6229933.1"/>
    <property type="molecule type" value="Genomic_DNA"/>
</dbReference>
<proteinExistence type="predicted"/>
<organism evidence="1 2">
    <name type="scientific">Rhodococcus cercidiphylli</name>
    <dbReference type="NCBI Taxonomy" id="489916"/>
    <lineage>
        <taxon>Bacteria</taxon>
        <taxon>Bacillati</taxon>
        <taxon>Actinomycetota</taxon>
        <taxon>Actinomycetes</taxon>
        <taxon>Mycobacteriales</taxon>
        <taxon>Nocardiaceae</taxon>
        <taxon>Rhodococcus</taxon>
    </lineage>
</organism>
<evidence type="ECO:0000313" key="2">
    <source>
        <dbReference type="Proteomes" id="UP001185899"/>
    </source>
</evidence>
<name>A0ABU4AUQ5_9NOCA</name>